<dbReference type="RefSeq" id="WP_110100782.1">
    <property type="nucleotide sequence ID" value="NZ_CP122561.1"/>
</dbReference>
<name>A0AAJ6AGG2_9MICC</name>
<organism evidence="1 2">
    <name type="scientific">Auritidibacter ignavus</name>
    <dbReference type="NCBI Taxonomy" id="678932"/>
    <lineage>
        <taxon>Bacteria</taxon>
        <taxon>Bacillati</taxon>
        <taxon>Actinomycetota</taxon>
        <taxon>Actinomycetes</taxon>
        <taxon>Micrococcales</taxon>
        <taxon>Micrococcaceae</taxon>
        <taxon>Auritidibacter</taxon>
    </lineage>
</organism>
<dbReference type="Pfam" id="PF03013">
    <property type="entry name" value="Pyr_excise"/>
    <property type="match status" value="1"/>
</dbReference>
<evidence type="ECO:0000313" key="1">
    <source>
        <dbReference type="EMBL" id="WGH92916.1"/>
    </source>
</evidence>
<dbReference type="EMBL" id="CP122566">
    <property type="protein sequence ID" value="WGH92916.1"/>
    <property type="molecule type" value="Genomic_DNA"/>
</dbReference>
<evidence type="ECO:0000313" key="2">
    <source>
        <dbReference type="Proteomes" id="UP001224674"/>
    </source>
</evidence>
<sequence length="145" mass="16501">MRLWSLHPHHLDAKGLVACWREALLAQKVLAGGTVGYRNHPQLVRFWEQQSPLVAIGAYLTGVHDQATDRGYRFNPELIQRPVSDWSSVAPITVTDGQVDYEWNHLGAKLATRSSADYRRWQTESAEVHPVFRVVPGEVADWEKM</sequence>
<gene>
    <name evidence="1" type="ORF">QDX21_11560</name>
</gene>
<dbReference type="InterPro" id="IPR004260">
    <property type="entry name" value="Pyr-dimer_DNA_glycosylase"/>
</dbReference>
<reference evidence="1 2" key="1">
    <citation type="submission" date="2023-03" db="EMBL/GenBank/DDBJ databases">
        <title>Complete genome sequences of several Auritidibacter ignavus strains isolated from ear infections.</title>
        <authorList>
            <person name="Baehr T."/>
            <person name="Baumhoegger A.M."/>
        </authorList>
    </citation>
    <scope>NUCLEOTIDE SEQUENCE [LARGE SCALE GENOMIC DNA]</scope>
    <source>
        <strain evidence="1 2">BABAE-6</strain>
    </source>
</reference>
<protein>
    <submittedName>
        <fullName evidence="1">Pyrimidine dimer DNA glycosylase/endonuclease V</fullName>
    </submittedName>
</protein>
<dbReference type="AlphaFoldDB" id="A0AAJ6AGG2"/>
<dbReference type="Proteomes" id="UP001224674">
    <property type="component" value="Chromosome"/>
</dbReference>
<accession>A0AAJ6AGG2</accession>
<proteinExistence type="predicted"/>
<keyword evidence="2" id="KW-1185">Reference proteome</keyword>